<organism evidence="2 3">
    <name type="scientific">Cetraspora pellucida</name>
    <dbReference type="NCBI Taxonomy" id="1433469"/>
    <lineage>
        <taxon>Eukaryota</taxon>
        <taxon>Fungi</taxon>
        <taxon>Fungi incertae sedis</taxon>
        <taxon>Mucoromycota</taxon>
        <taxon>Glomeromycotina</taxon>
        <taxon>Glomeromycetes</taxon>
        <taxon>Diversisporales</taxon>
        <taxon>Gigasporaceae</taxon>
        <taxon>Cetraspora</taxon>
    </lineage>
</organism>
<comment type="caution">
    <text evidence="2">The sequence shown here is derived from an EMBL/GenBank/DDBJ whole genome shotgun (WGS) entry which is preliminary data.</text>
</comment>
<reference evidence="2" key="1">
    <citation type="submission" date="2021-06" db="EMBL/GenBank/DDBJ databases">
        <authorList>
            <person name="Kallberg Y."/>
            <person name="Tangrot J."/>
            <person name="Rosling A."/>
        </authorList>
    </citation>
    <scope>NUCLEOTIDE SEQUENCE</scope>
    <source>
        <strain evidence="2">FL966</strain>
    </source>
</reference>
<dbReference type="SUPFAM" id="SSF51445">
    <property type="entry name" value="(Trans)glycosidases"/>
    <property type="match status" value="1"/>
</dbReference>
<accession>A0A9N9KC45</accession>
<protein>
    <submittedName>
        <fullName evidence="2">16849_t:CDS:1</fullName>
    </submittedName>
</protein>
<dbReference type="EMBL" id="CAJVQA010046238">
    <property type="protein sequence ID" value="CAG8818064.1"/>
    <property type="molecule type" value="Genomic_DNA"/>
</dbReference>
<keyword evidence="3" id="KW-1185">Reference proteome</keyword>
<dbReference type="Gene3D" id="3.20.20.80">
    <property type="entry name" value="Glycosidases"/>
    <property type="match status" value="1"/>
</dbReference>
<dbReference type="AlphaFoldDB" id="A0A9N9KC45"/>
<feature type="non-terminal residue" evidence="2">
    <location>
        <position position="1"/>
    </location>
</feature>
<evidence type="ECO:0000259" key="1">
    <source>
        <dbReference type="Pfam" id="PF00704"/>
    </source>
</evidence>
<dbReference type="InterPro" id="IPR001223">
    <property type="entry name" value="Glyco_hydro18_cat"/>
</dbReference>
<gene>
    <name evidence="2" type="ORF">CPELLU_LOCUS19404</name>
</gene>
<evidence type="ECO:0000313" key="2">
    <source>
        <dbReference type="EMBL" id="CAG8818064.1"/>
    </source>
</evidence>
<sequence length="267" mass="29782">IILSVLLPTDANNLNSFFNLVYLINTWVYYPNSNQNSKFISDLINIVTTYGFDGIDIDYPYKLPCGQSGFGTIFSSFLTGISAKLFGSGKSLTITAGQYPINMTDTVYGYIDFINIQAFRLNINNVSASAGIDKISQILSSWNVFVNNSKLVLGVEFGGIFEYVSSNSIKSDIENQHLQIVNDTNPKFPLTNNELISDQCNRSSYAYLSWENLNSLLSPSSCPTNLISSSSAWTYGFVSNAKQPYLYQQSNSNPSKFYVAFYEDYQS</sequence>
<dbReference type="OrthoDB" id="73875at2759"/>
<name>A0A9N9KC45_9GLOM</name>
<dbReference type="Pfam" id="PF00704">
    <property type="entry name" value="Glyco_hydro_18"/>
    <property type="match status" value="1"/>
</dbReference>
<evidence type="ECO:0000313" key="3">
    <source>
        <dbReference type="Proteomes" id="UP000789759"/>
    </source>
</evidence>
<dbReference type="Proteomes" id="UP000789759">
    <property type="component" value="Unassembled WGS sequence"/>
</dbReference>
<feature type="non-terminal residue" evidence="2">
    <location>
        <position position="267"/>
    </location>
</feature>
<dbReference type="GO" id="GO:0005975">
    <property type="term" value="P:carbohydrate metabolic process"/>
    <property type="evidence" value="ECO:0007669"/>
    <property type="project" value="InterPro"/>
</dbReference>
<proteinExistence type="predicted"/>
<dbReference type="InterPro" id="IPR017853">
    <property type="entry name" value="GH"/>
</dbReference>
<feature type="domain" description="GH18" evidence="1">
    <location>
        <begin position="33"/>
        <end position="250"/>
    </location>
</feature>